<accession>A0A2Z3H319</accession>
<reference evidence="1 2" key="1">
    <citation type="submission" date="2018-01" db="EMBL/GenBank/DDBJ databases">
        <title>G. obscuriglobus.</title>
        <authorList>
            <person name="Franke J."/>
            <person name="Blomberg W."/>
            <person name="Selmecki A."/>
        </authorList>
    </citation>
    <scope>NUCLEOTIDE SEQUENCE [LARGE SCALE GENOMIC DNA]</scope>
    <source>
        <strain evidence="1 2">DSM 5831</strain>
    </source>
</reference>
<organism evidence="1 2">
    <name type="scientific">Gemmata obscuriglobus</name>
    <dbReference type="NCBI Taxonomy" id="114"/>
    <lineage>
        <taxon>Bacteria</taxon>
        <taxon>Pseudomonadati</taxon>
        <taxon>Planctomycetota</taxon>
        <taxon>Planctomycetia</taxon>
        <taxon>Gemmatales</taxon>
        <taxon>Gemmataceae</taxon>
        <taxon>Gemmata</taxon>
    </lineage>
</organism>
<evidence type="ECO:0000313" key="1">
    <source>
        <dbReference type="EMBL" id="AWM38712.1"/>
    </source>
</evidence>
<protein>
    <submittedName>
        <fullName evidence="1">Uncharacterized protein</fullName>
    </submittedName>
</protein>
<dbReference type="RefSeq" id="WP_010047302.1">
    <property type="nucleotide sequence ID" value="NZ_CP025958.1"/>
</dbReference>
<sequence>MPMRSIGPFNGLLPEPTGVLVGYLRDPSTFPYLRYAQIIPAPEVQFMYWLMNFDEPVRVPRENDYVWAYDDYRPTGKDFSVQGEWIETRTNRWDFPYTIGETTLRLWKKAGFNVKQMYDDIRGNQFQVHRAWRAVKTLLAATWPTNNRASNPSALLGQSDPVYFDNSLGNPTTPGGTLDPRFLVIKRTFNAVKRRINLATNGAVRRDQLFAVIPPVVAEAISNTHEIQEALKQSQHAKELTDGFSNANDWNLPETYAGFTLVVEDTPRVKINQKADGTMADITVPSEKDYILDTDSVLFTSRQGKLDGVYGGKNFSTLQLYTHNGEARVEAFSEPKHELVEGHIVAEDKFVTPSMVSGFRLDDVLQS</sequence>
<dbReference type="OrthoDB" id="9786766at2"/>
<keyword evidence="2" id="KW-1185">Reference proteome</keyword>
<dbReference type="AlphaFoldDB" id="A0A2Z3H319"/>
<evidence type="ECO:0000313" key="2">
    <source>
        <dbReference type="Proteomes" id="UP000245802"/>
    </source>
</evidence>
<gene>
    <name evidence="1" type="ORF">C1280_18095</name>
</gene>
<dbReference type="Proteomes" id="UP000245802">
    <property type="component" value="Chromosome"/>
</dbReference>
<dbReference type="EMBL" id="CP025958">
    <property type="protein sequence ID" value="AWM38712.1"/>
    <property type="molecule type" value="Genomic_DNA"/>
</dbReference>
<name>A0A2Z3H319_9BACT</name>
<dbReference type="KEGG" id="gog:C1280_18095"/>
<proteinExistence type="predicted"/>